<accession>A0A9N8YSF7</accession>
<sequence length="168" mass="18734">MSNDKRDNFSNPGLDPPPPPYSSSESSQIVPPNESTRLHSPNTKHYSATPNLTYHSPQREQVHAEIPQPLPLFVEQSPVLLQDLRTEPCITICPHCKQIVLSSTKFKSGSATYLTSLTLLVLGLTSWGCCLIPFCVNNLKDCVHSCPKCGKVMAKYSRIDGKVYRHRE</sequence>
<comment type="similarity">
    <text evidence="2">Belongs to the CDIP1/LITAF family.</text>
</comment>
<feature type="domain" description="LITAF" evidence="8">
    <location>
        <begin position="75"/>
        <end position="158"/>
    </location>
</feature>
<reference evidence="9" key="1">
    <citation type="submission" date="2021-06" db="EMBL/GenBank/DDBJ databases">
        <authorList>
            <person name="Kallberg Y."/>
            <person name="Tangrot J."/>
            <person name="Rosling A."/>
        </authorList>
    </citation>
    <scope>NUCLEOTIDE SEQUENCE</scope>
    <source>
        <strain evidence="9">AZ414A</strain>
    </source>
</reference>
<evidence type="ECO:0000259" key="8">
    <source>
        <dbReference type="PROSITE" id="PS51837"/>
    </source>
</evidence>
<dbReference type="PANTHER" id="PTHR23292">
    <property type="entry name" value="LIPOPOLYSACCHARIDE-INDUCED TUMOR NECROSIS FACTOR-ALPHA FACTOR"/>
    <property type="match status" value="1"/>
</dbReference>
<dbReference type="Proteomes" id="UP000789706">
    <property type="component" value="Unassembled WGS sequence"/>
</dbReference>
<comment type="caution">
    <text evidence="9">The sequence shown here is derived from an EMBL/GenBank/DDBJ whole genome shotgun (WGS) entry which is preliminary data.</text>
</comment>
<evidence type="ECO:0000256" key="1">
    <source>
        <dbReference type="ARBA" id="ARBA00004170"/>
    </source>
</evidence>
<protein>
    <submittedName>
        <fullName evidence="9">1913_t:CDS:1</fullName>
    </submittedName>
</protein>
<comment type="subcellular location">
    <subcellularLocation>
        <location evidence="1">Membrane</location>
        <topology evidence="1">Peripheral membrane protein</topology>
    </subcellularLocation>
</comment>
<keyword evidence="7" id="KW-1133">Transmembrane helix</keyword>
<dbReference type="AlphaFoldDB" id="A0A9N8YSF7"/>
<dbReference type="EMBL" id="CAJVPK010000105">
    <property type="protein sequence ID" value="CAG8449796.1"/>
    <property type="molecule type" value="Genomic_DNA"/>
</dbReference>
<feature type="compositionally biased region" description="Polar residues" evidence="6">
    <location>
        <begin position="33"/>
        <end position="52"/>
    </location>
</feature>
<evidence type="ECO:0000256" key="5">
    <source>
        <dbReference type="ARBA" id="ARBA00023136"/>
    </source>
</evidence>
<evidence type="ECO:0000256" key="3">
    <source>
        <dbReference type="ARBA" id="ARBA00022723"/>
    </source>
</evidence>
<keyword evidence="7" id="KW-0812">Transmembrane</keyword>
<keyword evidence="5 7" id="KW-0472">Membrane</keyword>
<evidence type="ECO:0000313" key="10">
    <source>
        <dbReference type="Proteomes" id="UP000789706"/>
    </source>
</evidence>
<gene>
    <name evidence="9" type="ORF">DEBURN_LOCUS2052</name>
</gene>
<name>A0A9N8YSF7_9GLOM</name>
<organism evidence="9 10">
    <name type="scientific">Diversispora eburnea</name>
    <dbReference type="NCBI Taxonomy" id="1213867"/>
    <lineage>
        <taxon>Eukaryota</taxon>
        <taxon>Fungi</taxon>
        <taxon>Fungi incertae sedis</taxon>
        <taxon>Mucoromycota</taxon>
        <taxon>Glomeromycotina</taxon>
        <taxon>Glomeromycetes</taxon>
        <taxon>Diversisporales</taxon>
        <taxon>Diversisporaceae</taxon>
        <taxon>Diversispora</taxon>
    </lineage>
</organism>
<keyword evidence="10" id="KW-1185">Reference proteome</keyword>
<evidence type="ECO:0000256" key="4">
    <source>
        <dbReference type="ARBA" id="ARBA00022833"/>
    </source>
</evidence>
<evidence type="ECO:0000256" key="7">
    <source>
        <dbReference type="SAM" id="Phobius"/>
    </source>
</evidence>
<dbReference type="Pfam" id="PF10601">
    <property type="entry name" value="zf-LITAF-like"/>
    <property type="match status" value="1"/>
</dbReference>
<evidence type="ECO:0000313" key="9">
    <source>
        <dbReference type="EMBL" id="CAG8449796.1"/>
    </source>
</evidence>
<dbReference type="OrthoDB" id="5599753at2759"/>
<feature type="compositionally biased region" description="Low complexity" evidence="6">
    <location>
        <begin position="22"/>
        <end position="32"/>
    </location>
</feature>
<dbReference type="SMART" id="SM00714">
    <property type="entry name" value="LITAF"/>
    <property type="match status" value="1"/>
</dbReference>
<keyword evidence="3" id="KW-0479">Metal-binding</keyword>
<evidence type="ECO:0000256" key="2">
    <source>
        <dbReference type="ARBA" id="ARBA00005975"/>
    </source>
</evidence>
<proteinExistence type="inferred from homology"/>
<evidence type="ECO:0000256" key="6">
    <source>
        <dbReference type="SAM" id="MobiDB-lite"/>
    </source>
</evidence>
<dbReference type="GO" id="GO:0016020">
    <property type="term" value="C:membrane"/>
    <property type="evidence" value="ECO:0007669"/>
    <property type="project" value="UniProtKB-SubCell"/>
</dbReference>
<dbReference type="GO" id="GO:0008270">
    <property type="term" value="F:zinc ion binding"/>
    <property type="evidence" value="ECO:0007669"/>
    <property type="project" value="TreeGrafter"/>
</dbReference>
<dbReference type="PROSITE" id="PS51837">
    <property type="entry name" value="LITAF"/>
    <property type="match status" value="1"/>
</dbReference>
<feature type="region of interest" description="Disordered" evidence="6">
    <location>
        <begin position="1"/>
        <end position="52"/>
    </location>
</feature>
<feature type="transmembrane region" description="Helical" evidence="7">
    <location>
        <begin position="111"/>
        <end position="134"/>
    </location>
</feature>
<dbReference type="PANTHER" id="PTHR23292:SF6">
    <property type="entry name" value="FI16602P1-RELATED"/>
    <property type="match status" value="1"/>
</dbReference>
<dbReference type="InterPro" id="IPR037519">
    <property type="entry name" value="LITAF_fam"/>
</dbReference>
<dbReference type="InterPro" id="IPR006629">
    <property type="entry name" value="LITAF"/>
</dbReference>
<keyword evidence="4" id="KW-0862">Zinc</keyword>